<dbReference type="SUPFAM" id="SSF50800">
    <property type="entry name" value="PK beta-barrel domain-like"/>
    <property type="match status" value="1"/>
</dbReference>
<keyword evidence="9 15" id="KW-0418">Kinase</keyword>
<evidence type="ECO:0000256" key="11">
    <source>
        <dbReference type="ARBA" id="ARBA00022842"/>
    </source>
</evidence>
<evidence type="ECO:0000256" key="3">
    <source>
        <dbReference type="ARBA" id="ARBA00004997"/>
    </source>
</evidence>
<dbReference type="GO" id="GO:0030955">
    <property type="term" value="F:potassium ion binding"/>
    <property type="evidence" value="ECO:0007669"/>
    <property type="project" value="UniProtKB-UniRule"/>
</dbReference>
<dbReference type="Gene3D" id="3.40.1380.20">
    <property type="entry name" value="Pyruvate kinase, C-terminal domain"/>
    <property type="match status" value="1"/>
</dbReference>
<evidence type="ECO:0000256" key="13">
    <source>
        <dbReference type="ARBA" id="ARBA00023317"/>
    </source>
</evidence>
<keyword evidence="7" id="KW-0479">Metal-binding</keyword>
<dbReference type="InterPro" id="IPR018209">
    <property type="entry name" value="Pyrv_Knase_AS"/>
</dbReference>
<dbReference type="Gene3D" id="2.40.33.10">
    <property type="entry name" value="PK beta-barrel domain-like"/>
    <property type="match status" value="1"/>
</dbReference>
<dbReference type="InterPro" id="IPR001697">
    <property type="entry name" value="Pyr_Knase"/>
</dbReference>
<dbReference type="RefSeq" id="WP_035375597.1">
    <property type="nucleotide sequence ID" value="NZ_LR215048.1"/>
</dbReference>
<dbReference type="InterPro" id="IPR015806">
    <property type="entry name" value="Pyrv_Knase_insert_dom_sf"/>
</dbReference>
<gene>
    <name evidence="17" type="primary">pyk</name>
    <name evidence="17" type="ORF">NCTC10138_00924</name>
</gene>
<evidence type="ECO:0000256" key="15">
    <source>
        <dbReference type="RuleBase" id="RU000504"/>
    </source>
</evidence>
<dbReference type="NCBIfam" id="TIGR01064">
    <property type="entry name" value="pyruv_kin"/>
    <property type="match status" value="1"/>
</dbReference>
<accession>A0A449BDP4</accession>
<dbReference type="FunFam" id="2.40.33.10:FF:000001">
    <property type="entry name" value="Pyruvate kinase"/>
    <property type="match status" value="1"/>
</dbReference>
<feature type="domain" description="Pyruvate kinase barrel" evidence="16">
    <location>
        <begin position="2"/>
        <end position="325"/>
    </location>
</feature>
<dbReference type="PANTHER" id="PTHR11817">
    <property type="entry name" value="PYRUVATE KINASE"/>
    <property type="match status" value="1"/>
</dbReference>
<keyword evidence="11 15" id="KW-0460">Magnesium</keyword>
<dbReference type="Pfam" id="PF00224">
    <property type="entry name" value="PK"/>
    <property type="match status" value="1"/>
</dbReference>
<dbReference type="SUPFAM" id="SSF51621">
    <property type="entry name" value="Phosphoenolpyruvate/pyruvate domain"/>
    <property type="match status" value="1"/>
</dbReference>
<dbReference type="NCBIfam" id="NF004978">
    <property type="entry name" value="PRK06354.1"/>
    <property type="match status" value="1"/>
</dbReference>
<dbReference type="GO" id="GO:0004743">
    <property type="term" value="F:pyruvate kinase activity"/>
    <property type="evidence" value="ECO:0007669"/>
    <property type="project" value="UniProtKB-UniRule"/>
</dbReference>
<dbReference type="PRINTS" id="PR01050">
    <property type="entry name" value="PYRUVTKNASE"/>
</dbReference>
<dbReference type="GO" id="GO:0016301">
    <property type="term" value="F:kinase activity"/>
    <property type="evidence" value="ECO:0007669"/>
    <property type="project" value="UniProtKB-KW"/>
</dbReference>
<sequence length="451" mass="49972">MEKTKLVGTMGPASEPKDILREIFKAGLNVARMNFSHGDYEEHGARIKTVRELNEELGTNVALMLDTKGPEMRTNEFQDGAVIIEKGDEVKVVFEQVLGTKEKFSINYPGLYDDVEVGTVLLIDDGYLQTDVIAKNAKDRSITIKARNTHRIKNRRGVNVPNTKINMPFLSEKDRNDIIFGAQVGVDFIAASFVQTAEDVLSIKALLKEHKAEQIQVIAKIENQEGVDNLDEIIEAADGIMYARGDLGVEILPEDLPHLQKEVVEKTRQAGKLIIVATQMVESMQNNPVPTRAEVSDVANAAFDSADSVMLSGEMAAGKYPLEAVKMMKRIVKANEKYVDYDNFVFPLYVSADDIENVAFMATISASTHDVRAIVVDNAELAGAVSKYRPQAFVIPTVTHDEARKLNLRFGVYPVVGKKDADVKKKLQALDVVKGDKYLVVTNDKVEIKVF</sequence>
<evidence type="ECO:0000256" key="4">
    <source>
        <dbReference type="ARBA" id="ARBA00008663"/>
    </source>
</evidence>
<evidence type="ECO:0000256" key="9">
    <source>
        <dbReference type="ARBA" id="ARBA00022777"/>
    </source>
</evidence>
<keyword evidence="18" id="KW-1185">Reference proteome</keyword>
<keyword evidence="10" id="KW-0067">ATP-binding</keyword>
<evidence type="ECO:0000256" key="12">
    <source>
        <dbReference type="ARBA" id="ARBA00023152"/>
    </source>
</evidence>
<dbReference type="FunFam" id="3.20.20.60:FF:000025">
    <property type="entry name" value="Pyruvate kinase"/>
    <property type="match status" value="1"/>
</dbReference>
<dbReference type="InterPro" id="IPR015793">
    <property type="entry name" value="Pyrv_Knase_brl"/>
</dbReference>
<reference evidence="17 18" key="1">
    <citation type="submission" date="2019-01" db="EMBL/GenBank/DDBJ databases">
        <authorList>
            <consortium name="Pathogen Informatics"/>
        </authorList>
    </citation>
    <scope>NUCLEOTIDE SEQUENCE [LARGE SCALE GENOMIC DNA]</scope>
    <source>
        <strain evidence="17 18">NCTC10138</strain>
    </source>
</reference>
<evidence type="ECO:0000313" key="17">
    <source>
        <dbReference type="EMBL" id="VEU80548.1"/>
    </source>
</evidence>
<evidence type="ECO:0000256" key="5">
    <source>
        <dbReference type="ARBA" id="ARBA00012142"/>
    </source>
</evidence>
<comment type="cofactor">
    <cofactor evidence="2">
        <name>K(+)</name>
        <dbReference type="ChEBI" id="CHEBI:29103"/>
    </cofactor>
</comment>
<dbReference type="EC" id="2.7.1.40" evidence="5 14"/>
<dbReference type="EMBL" id="LR215048">
    <property type="protein sequence ID" value="VEU80548.1"/>
    <property type="molecule type" value="Genomic_DNA"/>
</dbReference>
<dbReference type="GO" id="GO:0000287">
    <property type="term" value="F:magnesium ion binding"/>
    <property type="evidence" value="ECO:0007669"/>
    <property type="project" value="UniProtKB-UniRule"/>
</dbReference>
<dbReference type="Proteomes" id="UP000289841">
    <property type="component" value="Chromosome"/>
</dbReference>
<keyword evidence="13 17" id="KW-0670">Pyruvate</keyword>
<dbReference type="UniPathway" id="UPA00109">
    <property type="reaction ID" value="UER00188"/>
</dbReference>
<protein>
    <recommendedName>
        <fullName evidence="5 14">Pyruvate kinase</fullName>
        <ecNumber evidence="5 14">2.7.1.40</ecNumber>
    </recommendedName>
</protein>
<organism evidence="17 18">
    <name type="scientific">Haploplasma axanthum</name>
    <name type="common">Acholeplasma axanthum</name>
    <dbReference type="NCBI Taxonomy" id="29552"/>
    <lineage>
        <taxon>Bacteria</taxon>
        <taxon>Bacillati</taxon>
        <taxon>Mycoplasmatota</taxon>
        <taxon>Mollicutes</taxon>
        <taxon>Acholeplasmatales</taxon>
        <taxon>Acholeplasmataceae</taxon>
        <taxon>Haploplasma</taxon>
    </lineage>
</organism>
<evidence type="ECO:0000256" key="7">
    <source>
        <dbReference type="ARBA" id="ARBA00022723"/>
    </source>
</evidence>
<dbReference type="STRING" id="1278311.GCA_000428705_00538"/>
<evidence type="ECO:0000256" key="14">
    <source>
        <dbReference type="NCBIfam" id="TIGR01064"/>
    </source>
</evidence>
<evidence type="ECO:0000256" key="2">
    <source>
        <dbReference type="ARBA" id="ARBA00001958"/>
    </source>
</evidence>
<dbReference type="KEGG" id="aaxa:NCTC10138_00924"/>
<dbReference type="AlphaFoldDB" id="A0A449BDP4"/>
<dbReference type="SUPFAM" id="SSF52935">
    <property type="entry name" value="PK C-terminal domain-like"/>
    <property type="match status" value="1"/>
</dbReference>
<evidence type="ECO:0000256" key="8">
    <source>
        <dbReference type="ARBA" id="ARBA00022741"/>
    </source>
</evidence>
<proteinExistence type="inferred from homology"/>
<comment type="pathway">
    <text evidence="3 15">Carbohydrate degradation; glycolysis; pyruvate from D-glyceraldehyde 3-phosphate: step 5/5.</text>
</comment>
<evidence type="ECO:0000259" key="16">
    <source>
        <dbReference type="Pfam" id="PF00224"/>
    </source>
</evidence>
<comment type="catalytic activity">
    <reaction evidence="15">
        <text>pyruvate + ATP = phosphoenolpyruvate + ADP + H(+)</text>
        <dbReference type="Rhea" id="RHEA:18157"/>
        <dbReference type="ChEBI" id="CHEBI:15361"/>
        <dbReference type="ChEBI" id="CHEBI:15378"/>
        <dbReference type="ChEBI" id="CHEBI:30616"/>
        <dbReference type="ChEBI" id="CHEBI:58702"/>
        <dbReference type="ChEBI" id="CHEBI:456216"/>
        <dbReference type="EC" id="2.7.1.40"/>
    </reaction>
</comment>
<dbReference type="InterPro" id="IPR040442">
    <property type="entry name" value="Pyrv_kinase-like_dom_sf"/>
</dbReference>
<dbReference type="GO" id="GO:0005524">
    <property type="term" value="F:ATP binding"/>
    <property type="evidence" value="ECO:0007669"/>
    <property type="project" value="UniProtKB-KW"/>
</dbReference>
<keyword evidence="6 15" id="KW-0808">Transferase</keyword>
<evidence type="ECO:0000256" key="1">
    <source>
        <dbReference type="ARBA" id="ARBA00001946"/>
    </source>
</evidence>
<dbReference type="NCBIfam" id="NF004491">
    <property type="entry name" value="PRK05826.1"/>
    <property type="match status" value="1"/>
</dbReference>
<evidence type="ECO:0000256" key="6">
    <source>
        <dbReference type="ARBA" id="ARBA00022679"/>
    </source>
</evidence>
<dbReference type="OrthoDB" id="9812123at2"/>
<dbReference type="PROSITE" id="PS00110">
    <property type="entry name" value="PYRUVATE_KINASE"/>
    <property type="match status" value="1"/>
</dbReference>
<evidence type="ECO:0000256" key="10">
    <source>
        <dbReference type="ARBA" id="ARBA00022840"/>
    </source>
</evidence>
<name>A0A449BDP4_HAPAX</name>
<keyword evidence="8" id="KW-0547">Nucleotide-binding</keyword>
<evidence type="ECO:0000313" key="18">
    <source>
        <dbReference type="Proteomes" id="UP000289841"/>
    </source>
</evidence>
<comment type="similarity">
    <text evidence="4 15">Belongs to the pyruvate kinase family.</text>
</comment>
<keyword evidence="12 15" id="KW-0324">Glycolysis</keyword>
<dbReference type="InterPro" id="IPR036918">
    <property type="entry name" value="Pyrv_Knase_C_sf"/>
</dbReference>
<dbReference type="InterPro" id="IPR011037">
    <property type="entry name" value="Pyrv_Knase-like_insert_dom_sf"/>
</dbReference>
<dbReference type="InterPro" id="IPR015813">
    <property type="entry name" value="Pyrv/PenolPyrv_kinase-like_dom"/>
</dbReference>
<comment type="cofactor">
    <cofactor evidence="1">
        <name>Mg(2+)</name>
        <dbReference type="ChEBI" id="CHEBI:18420"/>
    </cofactor>
</comment>
<dbReference type="Gene3D" id="3.20.20.60">
    <property type="entry name" value="Phosphoenolpyruvate-binding domains"/>
    <property type="match status" value="1"/>
</dbReference>